<keyword evidence="3" id="KW-1185">Reference proteome</keyword>
<dbReference type="STRING" id="3847.A0A0R0JVY8"/>
<dbReference type="SUPFAM" id="SSF53474">
    <property type="entry name" value="alpha/beta-Hydrolases"/>
    <property type="match status" value="1"/>
</dbReference>
<proteinExistence type="predicted"/>
<dbReference type="AlphaFoldDB" id="A0A0R0JVY8"/>
<dbReference type="SMR" id="A0A0R0JVY8"/>
<dbReference type="OMA" id="TTERFCN"/>
<evidence type="ECO:0000313" key="2">
    <source>
        <dbReference type="EnsemblPlants" id="KRH55620"/>
    </source>
</evidence>
<evidence type="ECO:0000313" key="3">
    <source>
        <dbReference type="Proteomes" id="UP000008827"/>
    </source>
</evidence>
<dbReference type="PANTHER" id="PTHR43194:SF2">
    <property type="entry name" value="PEROXISOMAL MEMBRANE PROTEIN LPX1"/>
    <property type="match status" value="1"/>
</dbReference>
<dbReference type="Proteomes" id="UP000008827">
    <property type="component" value="Chromosome 6"/>
</dbReference>
<gene>
    <name evidence="1" type="ORF">GLYMA_06G267100</name>
</gene>
<dbReference type="Gramene" id="KRH55620">
    <property type="protein sequence ID" value="KRH55620"/>
    <property type="gene ID" value="GLYMA_06G267100"/>
</dbReference>
<dbReference type="EnsemblPlants" id="KRH55620">
    <property type="protein sequence ID" value="KRH55620"/>
    <property type="gene ID" value="GLYMA_06G267100"/>
</dbReference>
<dbReference type="InParanoid" id="A0A0R0JVY8"/>
<dbReference type="PANTHER" id="PTHR43194">
    <property type="entry name" value="HYDROLASE ALPHA/BETA FOLD FAMILY"/>
    <property type="match status" value="1"/>
</dbReference>
<reference evidence="1" key="3">
    <citation type="submission" date="2018-07" db="EMBL/GenBank/DDBJ databases">
        <title>WGS assembly of Glycine max.</title>
        <authorList>
            <person name="Schmutz J."/>
            <person name="Cannon S."/>
            <person name="Schlueter J."/>
            <person name="Ma J."/>
            <person name="Mitros T."/>
            <person name="Nelson W."/>
            <person name="Hyten D."/>
            <person name="Song Q."/>
            <person name="Thelen J."/>
            <person name="Cheng J."/>
            <person name="Xu D."/>
            <person name="Hellsten U."/>
            <person name="May G."/>
            <person name="Yu Y."/>
            <person name="Sakurai T."/>
            <person name="Umezawa T."/>
            <person name="Bhattacharyya M."/>
            <person name="Sandhu D."/>
            <person name="Valliyodan B."/>
            <person name="Lindquist E."/>
            <person name="Peto M."/>
            <person name="Grant D."/>
            <person name="Shu S."/>
            <person name="Goodstein D."/>
            <person name="Barry K."/>
            <person name="Futrell-Griggs M."/>
            <person name="Abernathy B."/>
            <person name="Du J."/>
            <person name="Tian Z."/>
            <person name="Zhu L."/>
            <person name="Gill N."/>
            <person name="Joshi T."/>
            <person name="Libault M."/>
            <person name="Sethuraman A."/>
            <person name="Zhang X."/>
            <person name="Shinozaki K."/>
            <person name="Nguyen H."/>
            <person name="Wing R."/>
            <person name="Cregan P."/>
            <person name="Specht J."/>
            <person name="Grimwood J."/>
            <person name="Rokhsar D."/>
            <person name="Stacey G."/>
            <person name="Shoemaker R."/>
            <person name="Jackson S."/>
        </authorList>
    </citation>
    <scope>NUCLEOTIDE SEQUENCE</scope>
    <source>
        <tissue evidence="1">Callus</tissue>
    </source>
</reference>
<sequence>MKEFCYVLKNEKADVYRLSYLASSGPGFAARKANFKGTFSEISAGFTTERFCNLYYIWDKPILLAWGLSDKYLPQSVAEQFQKGNPAQIQLKLIEGAGHMPQEDWPEKVVDAFRMFF</sequence>
<dbReference type="EMBL" id="CM000839">
    <property type="protein sequence ID" value="KRH55620.1"/>
    <property type="molecule type" value="Genomic_DNA"/>
</dbReference>
<dbReference type="InterPro" id="IPR050228">
    <property type="entry name" value="Carboxylesterase_BioH"/>
</dbReference>
<name>A0A0R0JVY8_SOYBN</name>
<dbReference type="PaxDb" id="3847-GLYMA06G41664.1"/>
<dbReference type="Gene3D" id="3.40.50.1820">
    <property type="entry name" value="alpha/beta hydrolase"/>
    <property type="match status" value="1"/>
</dbReference>
<evidence type="ECO:0008006" key="4">
    <source>
        <dbReference type="Google" id="ProtNLM"/>
    </source>
</evidence>
<accession>A0A0R0JVY8</accession>
<reference evidence="1 2" key="1">
    <citation type="journal article" date="2010" name="Nature">
        <title>Genome sequence of the palaeopolyploid soybean.</title>
        <authorList>
            <person name="Schmutz J."/>
            <person name="Cannon S.B."/>
            <person name="Schlueter J."/>
            <person name="Ma J."/>
            <person name="Mitros T."/>
            <person name="Nelson W."/>
            <person name="Hyten D.L."/>
            <person name="Song Q."/>
            <person name="Thelen J.J."/>
            <person name="Cheng J."/>
            <person name="Xu D."/>
            <person name="Hellsten U."/>
            <person name="May G.D."/>
            <person name="Yu Y."/>
            <person name="Sakurai T."/>
            <person name="Umezawa T."/>
            <person name="Bhattacharyya M.K."/>
            <person name="Sandhu D."/>
            <person name="Valliyodan B."/>
            <person name="Lindquist E."/>
            <person name="Peto M."/>
            <person name="Grant D."/>
            <person name="Shu S."/>
            <person name="Goodstein D."/>
            <person name="Barry K."/>
            <person name="Futrell-Griggs M."/>
            <person name="Abernathy B."/>
            <person name="Du J."/>
            <person name="Tian Z."/>
            <person name="Zhu L."/>
            <person name="Gill N."/>
            <person name="Joshi T."/>
            <person name="Libault M."/>
            <person name="Sethuraman A."/>
            <person name="Zhang X.-C."/>
            <person name="Shinozaki K."/>
            <person name="Nguyen H.T."/>
            <person name="Wing R.A."/>
            <person name="Cregan P."/>
            <person name="Specht J."/>
            <person name="Grimwood J."/>
            <person name="Rokhsar D."/>
            <person name="Stacey G."/>
            <person name="Shoemaker R.C."/>
            <person name="Jackson S.A."/>
        </authorList>
    </citation>
    <scope>NUCLEOTIDE SEQUENCE [LARGE SCALE GENOMIC DNA]</scope>
    <source>
        <strain evidence="2">cv. Williams 82</strain>
        <tissue evidence="1">Callus</tissue>
    </source>
</reference>
<dbReference type="OrthoDB" id="6431331at2759"/>
<dbReference type="InterPro" id="IPR029058">
    <property type="entry name" value="AB_hydrolase_fold"/>
</dbReference>
<protein>
    <recommendedName>
        <fullName evidence="4">AB hydrolase-1 domain-containing protein</fullName>
    </recommendedName>
</protein>
<reference evidence="2" key="2">
    <citation type="submission" date="2018-02" db="UniProtKB">
        <authorList>
            <consortium name="EnsemblPlants"/>
        </authorList>
    </citation>
    <scope>IDENTIFICATION</scope>
    <source>
        <strain evidence="2">Williams 82</strain>
    </source>
</reference>
<organism evidence="1">
    <name type="scientific">Glycine max</name>
    <name type="common">Soybean</name>
    <name type="synonym">Glycine hispida</name>
    <dbReference type="NCBI Taxonomy" id="3847"/>
    <lineage>
        <taxon>Eukaryota</taxon>
        <taxon>Viridiplantae</taxon>
        <taxon>Streptophyta</taxon>
        <taxon>Embryophyta</taxon>
        <taxon>Tracheophyta</taxon>
        <taxon>Spermatophyta</taxon>
        <taxon>Magnoliopsida</taxon>
        <taxon>eudicotyledons</taxon>
        <taxon>Gunneridae</taxon>
        <taxon>Pentapetalae</taxon>
        <taxon>rosids</taxon>
        <taxon>fabids</taxon>
        <taxon>Fabales</taxon>
        <taxon>Fabaceae</taxon>
        <taxon>Papilionoideae</taxon>
        <taxon>50 kb inversion clade</taxon>
        <taxon>NPAAA clade</taxon>
        <taxon>indigoferoid/millettioid clade</taxon>
        <taxon>Phaseoleae</taxon>
        <taxon>Glycine</taxon>
        <taxon>Glycine subgen. Soja</taxon>
    </lineage>
</organism>
<evidence type="ECO:0000313" key="1">
    <source>
        <dbReference type="EMBL" id="KRH55620.1"/>
    </source>
</evidence>